<reference evidence="1" key="2">
    <citation type="journal article" date="2015" name="Fish Shellfish Immunol.">
        <title>Early steps in the European eel (Anguilla anguilla)-Vibrio vulnificus interaction in the gills: Role of the RtxA13 toxin.</title>
        <authorList>
            <person name="Callol A."/>
            <person name="Pajuelo D."/>
            <person name="Ebbesson L."/>
            <person name="Teles M."/>
            <person name="MacKenzie S."/>
            <person name="Amaro C."/>
        </authorList>
    </citation>
    <scope>NUCLEOTIDE SEQUENCE</scope>
</reference>
<organism evidence="1">
    <name type="scientific">Anguilla anguilla</name>
    <name type="common">European freshwater eel</name>
    <name type="synonym">Muraena anguilla</name>
    <dbReference type="NCBI Taxonomy" id="7936"/>
    <lineage>
        <taxon>Eukaryota</taxon>
        <taxon>Metazoa</taxon>
        <taxon>Chordata</taxon>
        <taxon>Craniata</taxon>
        <taxon>Vertebrata</taxon>
        <taxon>Euteleostomi</taxon>
        <taxon>Actinopterygii</taxon>
        <taxon>Neopterygii</taxon>
        <taxon>Teleostei</taxon>
        <taxon>Anguilliformes</taxon>
        <taxon>Anguillidae</taxon>
        <taxon>Anguilla</taxon>
    </lineage>
</organism>
<dbReference type="EMBL" id="GBXM01071654">
    <property type="protein sequence ID" value="JAH36923.1"/>
    <property type="molecule type" value="Transcribed_RNA"/>
</dbReference>
<dbReference type="EMBL" id="GBXM01078207">
    <property type="protein sequence ID" value="JAH30370.1"/>
    <property type="molecule type" value="Transcribed_RNA"/>
</dbReference>
<reference evidence="1" key="1">
    <citation type="submission" date="2014-11" db="EMBL/GenBank/DDBJ databases">
        <authorList>
            <person name="Amaro Gonzalez C."/>
        </authorList>
    </citation>
    <scope>NUCLEOTIDE SEQUENCE</scope>
</reference>
<accession>A0A0E9RPP3</accession>
<name>A0A0E9RPP3_ANGAN</name>
<proteinExistence type="predicted"/>
<sequence>MTDRGHFW</sequence>
<protein>
    <submittedName>
        <fullName evidence="1">Uncharacterized protein</fullName>
    </submittedName>
</protein>
<evidence type="ECO:0000313" key="1">
    <source>
        <dbReference type="EMBL" id="JAH30370.1"/>
    </source>
</evidence>